<proteinExistence type="predicted"/>
<evidence type="ECO:0000256" key="3">
    <source>
        <dbReference type="ARBA" id="ARBA00022989"/>
    </source>
</evidence>
<reference evidence="6 7" key="1">
    <citation type="journal article" date="2015" name="Stand. Genomic Sci.">
        <title>Genomic Encyclopedia of Bacterial and Archaeal Type Strains, Phase III: the genomes of soil and plant-associated and newly described type strains.</title>
        <authorList>
            <person name="Whitman W.B."/>
            <person name="Woyke T."/>
            <person name="Klenk H.P."/>
            <person name="Zhou Y."/>
            <person name="Lilburn T.G."/>
            <person name="Beck B.J."/>
            <person name="De Vos P."/>
            <person name="Vandamme P."/>
            <person name="Eisen J.A."/>
            <person name="Garrity G."/>
            <person name="Hugenholtz P."/>
            <person name="Kyrpides N.C."/>
        </authorList>
    </citation>
    <scope>NUCLEOTIDE SEQUENCE [LARGE SCALE GENOMIC DNA]</scope>
    <source>
        <strain evidence="6 7">VKM Ac-2538</strain>
    </source>
</reference>
<protein>
    <submittedName>
        <fullName evidence="6">Sulfate permease family protein</fullName>
    </submittedName>
</protein>
<keyword evidence="3" id="KW-1133">Transmembrane helix</keyword>
<gene>
    <name evidence="6" type="ORF">EV644_12636</name>
</gene>
<evidence type="ECO:0000313" key="6">
    <source>
        <dbReference type="EMBL" id="TCO12293.1"/>
    </source>
</evidence>
<dbReference type="Pfam" id="PF00916">
    <property type="entry name" value="Sulfate_transp"/>
    <property type="match status" value="1"/>
</dbReference>
<dbReference type="EMBL" id="SLWM01000026">
    <property type="protein sequence ID" value="TCO12293.1"/>
    <property type="molecule type" value="Genomic_DNA"/>
</dbReference>
<dbReference type="Proteomes" id="UP000295818">
    <property type="component" value="Unassembled WGS sequence"/>
</dbReference>
<feature type="domain" description="SLC26A/SulP transporter" evidence="5">
    <location>
        <begin position="13"/>
        <end position="47"/>
    </location>
</feature>
<comment type="caution">
    <text evidence="6">The sequence shown here is derived from an EMBL/GenBank/DDBJ whole genome shotgun (WGS) entry which is preliminary data.</text>
</comment>
<dbReference type="InterPro" id="IPR011547">
    <property type="entry name" value="SLC26A/SulP_dom"/>
</dbReference>
<organism evidence="6 7">
    <name type="scientific">Kribbella orskensis</name>
    <dbReference type="NCBI Taxonomy" id="2512216"/>
    <lineage>
        <taxon>Bacteria</taxon>
        <taxon>Bacillati</taxon>
        <taxon>Actinomycetota</taxon>
        <taxon>Actinomycetes</taxon>
        <taxon>Propionibacteriales</taxon>
        <taxon>Kribbellaceae</taxon>
        <taxon>Kribbella</taxon>
    </lineage>
</organism>
<evidence type="ECO:0000256" key="1">
    <source>
        <dbReference type="ARBA" id="ARBA00004141"/>
    </source>
</evidence>
<keyword evidence="2" id="KW-0812">Transmembrane</keyword>
<evidence type="ECO:0000259" key="5">
    <source>
        <dbReference type="Pfam" id="PF00916"/>
    </source>
</evidence>
<name>A0ABY2B9U8_9ACTN</name>
<keyword evidence="4" id="KW-0472">Membrane</keyword>
<comment type="subcellular location">
    <subcellularLocation>
        <location evidence="1">Membrane</location>
        <topology evidence="1">Multi-pass membrane protein</topology>
    </subcellularLocation>
</comment>
<accession>A0ABY2B9U8</accession>
<evidence type="ECO:0000256" key="4">
    <source>
        <dbReference type="ARBA" id="ARBA00023136"/>
    </source>
</evidence>
<evidence type="ECO:0000256" key="2">
    <source>
        <dbReference type="ARBA" id="ARBA00022692"/>
    </source>
</evidence>
<evidence type="ECO:0000313" key="7">
    <source>
        <dbReference type="Proteomes" id="UP000295818"/>
    </source>
</evidence>
<dbReference type="RefSeq" id="WP_242001039.1">
    <property type="nucleotide sequence ID" value="NZ_SLWM01000026.1"/>
</dbReference>
<keyword evidence="7" id="KW-1185">Reference proteome</keyword>
<sequence length="54" mass="5459">MNGPDGDQGEGTADLVAGLTVWAVLIPESLAYASIAGVSPVLGLYTIRQGSPDD</sequence>